<protein>
    <recommendedName>
        <fullName evidence="4">Prepilin-type N-terminal cleavage/methylation domain-containing protein</fullName>
    </recommendedName>
</protein>
<keyword evidence="3" id="KW-1185">Reference proteome</keyword>
<sequence>MWLLHNRKAHIKAFTIQELLVAMVISSLIIGMVYAIYVQLNKQLYTYGSHQEELVSFNQFKQVLASDLFLGLAIEKETENRLTIRFREGEHGYLFLENKVIRNREGTLQDTFDLGISGFELKANESYMGIALTTKMDGEPITIYEAKEIPIADRINSMYTK</sequence>
<dbReference type="EMBL" id="OBEH01000006">
    <property type="protein sequence ID" value="SNZ01693.1"/>
    <property type="molecule type" value="Genomic_DNA"/>
</dbReference>
<proteinExistence type="predicted"/>
<name>A0A285MYD9_9FLAO</name>
<evidence type="ECO:0000313" key="3">
    <source>
        <dbReference type="Proteomes" id="UP000219048"/>
    </source>
</evidence>
<accession>A0A285MYD9</accession>
<keyword evidence="1" id="KW-1133">Transmembrane helix</keyword>
<keyword evidence="1" id="KW-0812">Transmembrane</keyword>
<dbReference type="AlphaFoldDB" id="A0A285MYD9"/>
<organism evidence="2 3">
    <name type="scientific">Flagellimonas pacifica</name>
    <dbReference type="NCBI Taxonomy" id="1247520"/>
    <lineage>
        <taxon>Bacteria</taxon>
        <taxon>Pseudomonadati</taxon>
        <taxon>Bacteroidota</taxon>
        <taxon>Flavobacteriia</taxon>
        <taxon>Flavobacteriales</taxon>
        <taxon>Flavobacteriaceae</taxon>
        <taxon>Flagellimonas</taxon>
    </lineage>
</organism>
<evidence type="ECO:0008006" key="4">
    <source>
        <dbReference type="Google" id="ProtNLM"/>
    </source>
</evidence>
<feature type="transmembrane region" description="Helical" evidence="1">
    <location>
        <begin position="20"/>
        <end position="40"/>
    </location>
</feature>
<evidence type="ECO:0000256" key="1">
    <source>
        <dbReference type="SAM" id="Phobius"/>
    </source>
</evidence>
<keyword evidence="1" id="KW-0472">Membrane</keyword>
<dbReference type="Proteomes" id="UP000219048">
    <property type="component" value="Unassembled WGS sequence"/>
</dbReference>
<reference evidence="3" key="1">
    <citation type="submission" date="2017-09" db="EMBL/GenBank/DDBJ databases">
        <authorList>
            <person name="Varghese N."/>
            <person name="Submissions S."/>
        </authorList>
    </citation>
    <scope>NUCLEOTIDE SEQUENCE [LARGE SCALE GENOMIC DNA]</scope>
    <source>
        <strain evidence="3">DSM 25885</strain>
    </source>
</reference>
<gene>
    <name evidence="2" type="ORF">SAMN06265377_3535</name>
</gene>
<evidence type="ECO:0000313" key="2">
    <source>
        <dbReference type="EMBL" id="SNZ01693.1"/>
    </source>
</evidence>